<dbReference type="InterPro" id="IPR036388">
    <property type="entry name" value="WH-like_DNA-bd_sf"/>
</dbReference>
<keyword evidence="5" id="KW-1185">Reference proteome</keyword>
<dbReference type="GO" id="GO:0003700">
    <property type="term" value="F:DNA-binding transcription factor activity"/>
    <property type="evidence" value="ECO:0007669"/>
    <property type="project" value="InterPro"/>
</dbReference>
<evidence type="ECO:0000256" key="2">
    <source>
        <dbReference type="ARBA" id="ARBA00023125"/>
    </source>
</evidence>
<dbReference type="NCBIfam" id="NF033788">
    <property type="entry name" value="HTH_metalloreg"/>
    <property type="match status" value="1"/>
</dbReference>
<evidence type="ECO:0000313" key="4">
    <source>
        <dbReference type="EMBL" id="AUN98864.1"/>
    </source>
</evidence>
<gene>
    <name evidence="4" type="ORF">C0V70_12275</name>
</gene>
<evidence type="ECO:0000256" key="3">
    <source>
        <dbReference type="ARBA" id="ARBA00023163"/>
    </source>
</evidence>
<sequence>MKKNVDLKQKSVEVADILKALSHPQRLLILCLLMDGEKSVGEIMQKSDLSQSQTSQFLIRLQKEGLLMSRKEGNFSMYSISDKKIQKLILSLNKIFCS</sequence>
<dbReference type="Gene3D" id="1.10.10.10">
    <property type="entry name" value="Winged helix-like DNA-binding domain superfamily/Winged helix DNA-binding domain"/>
    <property type="match status" value="1"/>
</dbReference>
<dbReference type="InterPro" id="IPR011991">
    <property type="entry name" value="ArsR-like_HTH"/>
</dbReference>
<dbReference type="SMART" id="SM00418">
    <property type="entry name" value="HTH_ARSR"/>
    <property type="match status" value="1"/>
</dbReference>
<dbReference type="PRINTS" id="PR00778">
    <property type="entry name" value="HTHARSR"/>
</dbReference>
<dbReference type="Proteomes" id="UP000235584">
    <property type="component" value="Chromosome"/>
</dbReference>
<dbReference type="InterPro" id="IPR051081">
    <property type="entry name" value="HTH_MetalResp_TranReg"/>
</dbReference>
<dbReference type="Pfam" id="PF01022">
    <property type="entry name" value="HTH_5"/>
    <property type="match status" value="1"/>
</dbReference>
<dbReference type="SUPFAM" id="SSF46785">
    <property type="entry name" value="Winged helix' DNA-binding domain"/>
    <property type="match status" value="1"/>
</dbReference>
<reference evidence="4 5" key="1">
    <citation type="submission" date="2018-01" db="EMBL/GenBank/DDBJ databases">
        <title>Complete genome sequence of Bacteriovorax stolpii DSM12778.</title>
        <authorList>
            <person name="Tang B."/>
            <person name="Chang J."/>
        </authorList>
    </citation>
    <scope>NUCLEOTIDE SEQUENCE [LARGE SCALE GENOMIC DNA]</scope>
    <source>
        <strain evidence="4 5">DSM 12778</strain>
    </source>
</reference>
<keyword evidence="3" id="KW-0804">Transcription</keyword>
<dbReference type="RefSeq" id="WP_102244155.1">
    <property type="nucleotide sequence ID" value="NZ_CP025704.1"/>
</dbReference>
<proteinExistence type="predicted"/>
<dbReference type="InterPro" id="IPR036390">
    <property type="entry name" value="WH_DNA-bd_sf"/>
</dbReference>
<protein>
    <submittedName>
        <fullName evidence="4">Transcriptional regulator</fullName>
    </submittedName>
</protein>
<dbReference type="PROSITE" id="PS50987">
    <property type="entry name" value="HTH_ARSR_2"/>
    <property type="match status" value="1"/>
</dbReference>
<dbReference type="GO" id="GO:0003677">
    <property type="term" value="F:DNA binding"/>
    <property type="evidence" value="ECO:0007669"/>
    <property type="project" value="UniProtKB-KW"/>
</dbReference>
<keyword evidence="1" id="KW-0805">Transcription regulation</keyword>
<name>A0A2K9NVR9_BACTC</name>
<dbReference type="PANTHER" id="PTHR33154:SF28">
    <property type="entry name" value="HTH-TYPE TRANSCRIPTIONAL REGULATOR YGAV-RELATED"/>
    <property type="match status" value="1"/>
</dbReference>
<dbReference type="KEGG" id="bsto:C0V70_12275"/>
<dbReference type="CDD" id="cd00090">
    <property type="entry name" value="HTH_ARSR"/>
    <property type="match status" value="1"/>
</dbReference>
<dbReference type="InterPro" id="IPR001845">
    <property type="entry name" value="HTH_ArsR_DNA-bd_dom"/>
</dbReference>
<dbReference type="AlphaFoldDB" id="A0A2K9NVR9"/>
<dbReference type="PANTHER" id="PTHR33154">
    <property type="entry name" value="TRANSCRIPTIONAL REGULATOR, ARSR FAMILY"/>
    <property type="match status" value="1"/>
</dbReference>
<organism evidence="4 5">
    <name type="scientific">Bacteriovorax stolpii</name>
    <name type="common">Bdellovibrio stolpii</name>
    <dbReference type="NCBI Taxonomy" id="960"/>
    <lineage>
        <taxon>Bacteria</taxon>
        <taxon>Pseudomonadati</taxon>
        <taxon>Bdellovibrionota</taxon>
        <taxon>Bacteriovoracia</taxon>
        <taxon>Bacteriovoracales</taxon>
        <taxon>Bacteriovoracaceae</taxon>
        <taxon>Bacteriovorax</taxon>
    </lineage>
</organism>
<dbReference type="EMBL" id="CP025704">
    <property type="protein sequence ID" value="AUN98864.1"/>
    <property type="molecule type" value="Genomic_DNA"/>
</dbReference>
<accession>A0A2K9NVR9</accession>
<keyword evidence="2" id="KW-0238">DNA-binding</keyword>
<evidence type="ECO:0000256" key="1">
    <source>
        <dbReference type="ARBA" id="ARBA00023015"/>
    </source>
</evidence>
<evidence type="ECO:0000313" key="5">
    <source>
        <dbReference type="Proteomes" id="UP000235584"/>
    </source>
</evidence>
<dbReference type="OrthoDB" id="194599at2"/>